<evidence type="ECO:0000313" key="10">
    <source>
        <dbReference type="Proteomes" id="UP000477849"/>
    </source>
</evidence>
<dbReference type="InterPro" id="IPR002371">
    <property type="entry name" value="FlgK"/>
</dbReference>
<dbReference type="Pfam" id="PF22638">
    <property type="entry name" value="FlgK_D1"/>
    <property type="match status" value="1"/>
</dbReference>
<keyword evidence="9" id="KW-0969">Cilium</keyword>
<reference evidence="9 10" key="1">
    <citation type="submission" date="2020-02" db="EMBL/GenBank/DDBJ databases">
        <title>Genome sequence of the type strain CCBAU10050 of Rhizobium daejeonense.</title>
        <authorList>
            <person name="Gao J."/>
            <person name="Sun J."/>
        </authorList>
    </citation>
    <scope>NUCLEOTIDE SEQUENCE [LARGE SCALE GENOMIC DNA]</scope>
    <source>
        <strain evidence="9 10">CCBAU10050</strain>
    </source>
</reference>
<keyword evidence="9" id="KW-0966">Cell projection</keyword>
<dbReference type="GO" id="GO:0005576">
    <property type="term" value="C:extracellular region"/>
    <property type="evidence" value="ECO:0007669"/>
    <property type="project" value="UniProtKB-SubCell"/>
</dbReference>
<feature type="domain" description="Flagellar hook-associated protein FlgK helical" evidence="8">
    <location>
        <begin position="99"/>
        <end position="308"/>
    </location>
</feature>
<evidence type="ECO:0000259" key="8">
    <source>
        <dbReference type="Pfam" id="PF22638"/>
    </source>
</evidence>
<dbReference type="SUPFAM" id="SSF64518">
    <property type="entry name" value="Phase 1 flagellin"/>
    <property type="match status" value="1"/>
</dbReference>
<dbReference type="AlphaFoldDB" id="A0A6M1SEM9"/>
<evidence type="ECO:0000256" key="2">
    <source>
        <dbReference type="ARBA" id="ARBA00004613"/>
    </source>
</evidence>
<protein>
    <recommendedName>
        <fullName evidence="4">Flagellar hook-associated protein 1</fullName>
    </recommendedName>
</protein>
<dbReference type="Pfam" id="PF06429">
    <property type="entry name" value="Flg_bbr_C"/>
    <property type="match status" value="1"/>
</dbReference>
<proteinExistence type="inferred from homology"/>
<evidence type="ECO:0000256" key="3">
    <source>
        <dbReference type="ARBA" id="ARBA00009677"/>
    </source>
</evidence>
<dbReference type="GO" id="GO:0005198">
    <property type="term" value="F:structural molecule activity"/>
    <property type="evidence" value="ECO:0007669"/>
    <property type="project" value="InterPro"/>
</dbReference>
<dbReference type="PANTHER" id="PTHR30033">
    <property type="entry name" value="FLAGELLAR HOOK-ASSOCIATED PROTEIN 1"/>
    <property type="match status" value="1"/>
</dbReference>
<dbReference type="GO" id="GO:0009424">
    <property type="term" value="C:bacterial-type flagellum hook"/>
    <property type="evidence" value="ECO:0007669"/>
    <property type="project" value="InterPro"/>
</dbReference>
<dbReference type="NCBIfam" id="TIGR02492">
    <property type="entry name" value="flgK_ends"/>
    <property type="match status" value="1"/>
</dbReference>
<comment type="similarity">
    <text evidence="3">Belongs to the flagella basal body rod proteins family.</text>
</comment>
<evidence type="ECO:0000256" key="6">
    <source>
        <dbReference type="ARBA" id="ARBA00023143"/>
    </source>
</evidence>
<comment type="subcellular location">
    <subcellularLocation>
        <location evidence="1">Bacterial flagellum</location>
    </subcellularLocation>
    <subcellularLocation>
        <location evidence="2">Secreted</location>
    </subcellularLocation>
</comment>
<evidence type="ECO:0000256" key="4">
    <source>
        <dbReference type="ARBA" id="ARBA00016244"/>
    </source>
</evidence>
<evidence type="ECO:0000259" key="7">
    <source>
        <dbReference type="Pfam" id="PF06429"/>
    </source>
</evidence>
<accession>A0A6M1SEM9</accession>
<keyword evidence="6" id="KW-0975">Bacterial flagellum</keyword>
<dbReference type="PANTHER" id="PTHR30033:SF1">
    <property type="entry name" value="FLAGELLAR HOOK-ASSOCIATED PROTEIN 1"/>
    <property type="match status" value="1"/>
</dbReference>
<feature type="domain" description="Flagellar basal-body/hook protein C-terminal" evidence="7">
    <location>
        <begin position="436"/>
        <end position="476"/>
    </location>
</feature>
<evidence type="ECO:0000256" key="5">
    <source>
        <dbReference type="ARBA" id="ARBA00022525"/>
    </source>
</evidence>
<dbReference type="InterPro" id="IPR010930">
    <property type="entry name" value="Flg_bb/hook_C_dom"/>
</dbReference>
<dbReference type="Proteomes" id="UP000477849">
    <property type="component" value="Unassembled WGS sequence"/>
</dbReference>
<gene>
    <name evidence="9" type="primary">flgK</name>
    <name evidence="9" type="ORF">G6N76_24095</name>
</gene>
<keyword evidence="5" id="KW-0964">Secreted</keyword>
<keyword evidence="10" id="KW-1185">Reference proteome</keyword>
<dbReference type="InterPro" id="IPR053927">
    <property type="entry name" value="FlgK_helical"/>
</dbReference>
<organism evidence="9 10">
    <name type="scientific">Rhizobium daejeonense</name>
    <dbReference type="NCBI Taxonomy" id="240521"/>
    <lineage>
        <taxon>Bacteria</taxon>
        <taxon>Pseudomonadati</taxon>
        <taxon>Pseudomonadota</taxon>
        <taxon>Alphaproteobacteria</taxon>
        <taxon>Hyphomicrobiales</taxon>
        <taxon>Rhizobiaceae</taxon>
        <taxon>Rhizobium/Agrobacterium group</taxon>
        <taxon>Rhizobium</taxon>
    </lineage>
</organism>
<dbReference type="EMBL" id="JAAKZH010000016">
    <property type="protein sequence ID" value="NGO66748.1"/>
    <property type="molecule type" value="Genomic_DNA"/>
</dbReference>
<evidence type="ECO:0000313" key="9">
    <source>
        <dbReference type="EMBL" id="NGO66748.1"/>
    </source>
</evidence>
<dbReference type="GO" id="GO:0044780">
    <property type="term" value="P:bacterial-type flagellum assembly"/>
    <property type="evidence" value="ECO:0007669"/>
    <property type="project" value="InterPro"/>
</dbReference>
<keyword evidence="9" id="KW-0282">Flagellum</keyword>
<dbReference type="RefSeq" id="WP_163903415.1">
    <property type="nucleotide sequence ID" value="NZ_CP048427.1"/>
</dbReference>
<sequence>MSLASALNTTKSIFSNTSTQTSVVSTNISSATTSDYNRRTAVTTTNPYSGATTVKVERTEDAALLKQVLQSISDDAGQQSLLAGLETLNSVMGGNEYSATPSQSLSALREALQTYAASPSDSTLAAAAVAAANDVATSLNQQTAAVQELRADTDGEIGTTVDKLNQLLTDFEKVNNAVKTATATGGDANNALDTRESLLKQISQIIGISTTVRDNNDIAIYTTTGVTLFETVPRKVSFDATTAYDANTVGNAVYIDGVALPAGQGSSTSSMGSLQSLVQLRDEVYPGYQNQLDEIARSTMLLFSELDSGGGAVAGLFTTVDSSVVDFETADIIPGLAGLITVSPVAQSDPSSLRDGDIAGVDQNTEGAAGFSDLLYKYVAGFETQMTFDADANISTKATLLDYATDSVGWVEEYRSDATTAAENTSAMLNRSEEAYSNNTGVNLDEELILLLDIEQSYKAASKLLSTIDEMLGSLMEAAS</sequence>
<evidence type="ECO:0000256" key="1">
    <source>
        <dbReference type="ARBA" id="ARBA00004365"/>
    </source>
</evidence>
<comment type="caution">
    <text evidence="9">The sequence shown here is derived from an EMBL/GenBank/DDBJ whole genome shotgun (WGS) entry which is preliminary data.</text>
</comment>
<name>A0A6M1SEM9_9HYPH</name>